<feature type="domain" description="Peptidase M16 N-terminal" evidence="4">
    <location>
        <begin position="50"/>
        <end position="186"/>
    </location>
</feature>
<dbReference type="Pfam" id="PF05193">
    <property type="entry name" value="Peptidase_M16_C"/>
    <property type="match status" value="1"/>
</dbReference>
<evidence type="ECO:0000256" key="1">
    <source>
        <dbReference type="ARBA" id="ARBA00004173"/>
    </source>
</evidence>
<organism evidence="6 7">
    <name type="scientific">Trichogramma brassicae</name>
    <dbReference type="NCBI Taxonomy" id="86971"/>
    <lineage>
        <taxon>Eukaryota</taxon>
        <taxon>Metazoa</taxon>
        <taxon>Ecdysozoa</taxon>
        <taxon>Arthropoda</taxon>
        <taxon>Hexapoda</taxon>
        <taxon>Insecta</taxon>
        <taxon>Pterygota</taxon>
        <taxon>Neoptera</taxon>
        <taxon>Endopterygota</taxon>
        <taxon>Hymenoptera</taxon>
        <taxon>Apocrita</taxon>
        <taxon>Proctotrupomorpha</taxon>
        <taxon>Chalcidoidea</taxon>
        <taxon>Trichogrammatidae</taxon>
        <taxon>Trichogramma</taxon>
    </lineage>
</organism>
<comment type="subcellular location">
    <subcellularLocation>
        <location evidence="1">Mitochondrion</location>
    </subcellularLocation>
</comment>
<dbReference type="GO" id="GO:0046872">
    <property type="term" value="F:metal ion binding"/>
    <property type="evidence" value="ECO:0007669"/>
    <property type="project" value="InterPro"/>
</dbReference>
<dbReference type="Proteomes" id="UP000479190">
    <property type="component" value="Unassembled WGS sequence"/>
</dbReference>
<protein>
    <recommendedName>
        <fullName evidence="8">Peptidase M16 N-terminal domain-containing protein</fullName>
    </recommendedName>
</protein>
<dbReference type="InterPro" id="IPR011765">
    <property type="entry name" value="Pept_M16_N"/>
</dbReference>
<dbReference type="InterPro" id="IPR007863">
    <property type="entry name" value="Peptidase_M16_C"/>
</dbReference>
<dbReference type="InterPro" id="IPR050361">
    <property type="entry name" value="MPP/UQCRC_Complex"/>
</dbReference>
<evidence type="ECO:0000256" key="2">
    <source>
        <dbReference type="ARBA" id="ARBA00022946"/>
    </source>
</evidence>
<keyword evidence="3" id="KW-0496">Mitochondrion</keyword>
<feature type="domain" description="Peptidase M16 C-terminal" evidence="5">
    <location>
        <begin position="191"/>
        <end position="365"/>
    </location>
</feature>
<evidence type="ECO:0008006" key="8">
    <source>
        <dbReference type="Google" id="ProtNLM"/>
    </source>
</evidence>
<proteinExistence type="predicted"/>
<evidence type="ECO:0000313" key="6">
    <source>
        <dbReference type="EMBL" id="CAB0028538.1"/>
    </source>
</evidence>
<dbReference type="Pfam" id="PF00675">
    <property type="entry name" value="Peptidase_M16"/>
    <property type="match status" value="1"/>
</dbReference>
<dbReference type="OrthoDB" id="6369905at2759"/>
<dbReference type="Gene3D" id="3.30.830.10">
    <property type="entry name" value="Metalloenzyme, LuxS/M16 peptidase-like"/>
    <property type="match status" value="2"/>
</dbReference>
<keyword evidence="2" id="KW-0809">Transit peptide</keyword>
<accession>A0A6H5HXU2</accession>
<dbReference type="PANTHER" id="PTHR11851">
    <property type="entry name" value="METALLOPROTEASE"/>
    <property type="match status" value="1"/>
</dbReference>
<dbReference type="FunFam" id="3.30.830.10:FF:000021">
    <property type="entry name" value="Cytochrome b-c1 complex subunit 2"/>
    <property type="match status" value="1"/>
</dbReference>
<keyword evidence="7" id="KW-1185">Reference proteome</keyword>
<dbReference type="FunFam" id="3.30.830.10:FF:000039">
    <property type="entry name" value="Ubiquinol-cytochrome c reductase core subunit 2"/>
    <property type="match status" value="1"/>
</dbReference>
<dbReference type="PANTHER" id="PTHR11851:SF226">
    <property type="entry name" value="CYTOCHROME B-C1 COMPLEX SUBUNIT 2, MITOCHONDRIAL"/>
    <property type="match status" value="1"/>
</dbReference>
<dbReference type="AlphaFoldDB" id="A0A6H5HXU2"/>
<reference evidence="6 7" key="1">
    <citation type="submission" date="2020-02" db="EMBL/GenBank/DDBJ databases">
        <authorList>
            <person name="Ferguson B K."/>
        </authorList>
    </citation>
    <scope>NUCLEOTIDE SEQUENCE [LARGE SCALE GENOMIC DNA]</scope>
</reference>
<gene>
    <name evidence="6" type="ORF">TBRA_LOCUS694</name>
</gene>
<dbReference type="GO" id="GO:0005739">
    <property type="term" value="C:mitochondrion"/>
    <property type="evidence" value="ECO:0007669"/>
    <property type="project" value="UniProtKB-SubCell"/>
</dbReference>
<sequence>MALSAVRYPVLRNPSARHYAVAAAAQASSSNVNVKTLNNKITLAAVESCSPAAQVSVIYRAGSRNETYDTQGTAHLLRICTGLTTKRSSAFGLTRNIQQLGGDLSVNADRESICYTLRISRDKLEPALQYLEDAATKQLFKPWEIEDETPRIRYEVSAVPAPARLVELLYKAAYREGLGYSLYCPKRHIGKISSESLSHFVNNHYTGSRCAVVSTGVSLSDIESFASVLEVNSGEATDKAAKYLGGEVRKERNSELASVALAVEGGSLKNQKEAIAFAVLQKVAGEGPQVKWGACNTPLHKALCSSSQDPFAAVAFNASHSDSGLFGLILSAPAASAGKLTEAAAKWLRAPQFTDADVARGKAALKVAVLEATDNESLLHENFAQQAVHFGNVVSIETIAQAIDSITPADVKSVSIIN</sequence>
<dbReference type="SUPFAM" id="SSF63411">
    <property type="entry name" value="LuxS/MPP-like metallohydrolase"/>
    <property type="match status" value="2"/>
</dbReference>
<dbReference type="InterPro" id="IPR011249">
    <property type="entry name" value="Metalloenz_LuxS/M16"/>
</dbReference>
<dbReference type="GO" id="GO:0016020">
    <property type="term" value="C:membrane"/>
    <property type="evidence" value="ECO:0007669"/>
    <property type="project" value="UniProtKB-ARBA"/>
</dbReference>
<evidence type="ECO:0000259" key="5">
    <source>
        <dbReference type="Pfam" id="PF05193"/>
    </source>
</evidence>
<name>A0A6H5HXU2_9HYME</name>
<evidence type="ECO:0000313" key="7">
    <source>
        <dbReference type="Proteomes" id="UP000479190"/>
    </source>
</evidence>
<evidence type="ECO:0000256" key="3">
    <source>
        <dbReference type="ARBA" id="ARBA00023128"/>
    </source>
</evidence>
<dbReference type="EMBL" id="CADCXV010000158">
    <property type="protein sequence ID" value="CAB0028538.1"/>
    <property type="molecule type" value="Genomic_DNA"/>
</dbReference>
<evidence type="ECO:0000259" key="4">
    <source>
        <dbReference type="Pfam" id="PF00675"/>
    </source>
</evidence>